<dbReference type="PANTHER" id="PTHR42983">
    <property type="entry name" value="DINITROGENASE IRON-MOLYBDENUM COFACTOR PROTEIN-RELATED"/>
    <property type="match status" value="1"/>
</dbReference>
<evidence type="ECO:0000313" key="3">
    <source>
        <dbReference type="Proteomes" id="UP000002012"/>
    </source>
</evidence>
<gene>
    <name evidence="2" type="ordered locus">Dacet_1387</name>
</gene>
<keyword evidence="3" id="KW-1185">Reference proteome</keyword>
<dbReference type="eggNOG" id="COG1433">
    <property type="taxonomic scope" value="Bacteria"/>
</dbReference>
<dbReference type="PaxDb" id="522772-Dacet_1387"/>
<dbReference type="PANTHER" id="PTHR42983:SF1">
    <property type="entry name" value="IRON-MOLYBDENUM PROTEIN"/>
    <property type="match status" value="1"/>
</dbReference>
<dbReference type="Proteomes" id="UP000002012">
    <property type="component" value="Chromosome"/>
</dbReference>
<dbReference type="AlphaFoldDB" id="D4H808"/>
<dbReference type="STRING" id="522772.Dacet_1387"/>
<dbReference type="EMBL" id="CP001968">
    <property type="protein sequence ID" value="ADD68157.1"/>
    <property type="molecule type" value="Genomic_DNA"/>
</dbReference>
<dbReference type="KEGG" id="dap:Dacet_1387"/>
<evidence type="ECO:0000259" key="1">
    <source>
        <dbReference type="Pfam" id="PF02579"/>
    </source>
</evidence>
<dbReference type="Pfam" id="PF02579">
    <property type="entry name" value="Nitro_FeMo-Co"/>
    <property type="match status" value="1"/>
</dbReference>
<reference evidence="2 3" key="1">
    <citation type="journal article" date="2010" name="Stand. Genomic Sci.">
        <title>Complete genome sequence of Denitrovibrio acetiphilus type strain (N2460).</title>
        <authorList>
            <person name="Kiss H."/>
            <person name="Lang E."/>
            <person name="Lapidus A."/>
            <person name="Copeland A."/>
            <person name="Nolan M."/>
            <person name="Glavina Del Rio T."/>
            <person name="Chen F."/>
            <person name="Lucas S."/>
            <person name="Tice H."/>
            <person name="Cheng J.F."/>
            <person name="Han C."/>
            <person name="Goodwin L."/>
            <person name="Pitluck S."/>
            <person name="Liolios K."/>
            <person name="Pati A."/>
            <person name="Ivanova N."/>
            <person name="Mavromatis K."/>
            <person name="Chen A."/>
            <person name="Palaniappan K."/>
            <person name="Land M."/>
            <person name="Hauser L."/>
            <person name="Chang Y.J."/>
            <person name="Jeffries C.D."/>
            <person name="Detter J.C."/>
            <person name="Brettin T."/>
            <person name="Spring S."/>
            <person name="Rohde M."/>
            <person name="Goker M."/>
            <person name="Woyke T."/>
            <person name="Bristow J."/>
            <person name="Eisen J.A."/>
            <person name="Markowitz V."/>
            <person name="Hugenholtz P."/>
            <person name="Kyrpides N.C."/>
            <person name="Klenk H.P."/>
        </authorList>
    </citation>
    <scope>NUCLEOTIDE SEQUENCE [LARGE SCALE GENOMIC DNA]</scope>
    <source>
        <strain evidence="3">DSM 12809 / NBRC 114555 / N2460</strain>
    </source>
</reference>
<dbReference type="OrthoDB" id="9807451at2"/>
<feature type="domain" description="Dinitrogenase iron-molybdenum cofactor biosynthesis" evidence="1">
    <location>
        <begin position="13"/>
        <end position="99"/>
    </location>
</feature>
<name>D4H808_DENA2</name>
<accession>D4H808</accession>
<dbReference type="RefSeq" id="WP_013010678.1">
    <property type="nucleotide sequence ID" value="NC_013943.1"/>
</dbReference>
<organism evidence="2 3">
    <name type="scientific">Denitrovibrio acetiphilus (strain DSM 12809 / NBRC 114555 / N2460)</name>
    <dbReference type="NCBI Taxonomy" id="522772"/>
    <lineage>
        <taxon>Bacteria</taxon>
        <taxon>Pseudomonadati</taxon>
        <taxon>Deferribacterota</taxon>
        <taxon>Deferribacteres</taxon>
        <taxon>Deferribacterales</taxon>
        <taxon>Geovibrionaceae</taxon>
        <taxon>Denitrovibrio</taxon>
    </lineage>
</organism>
<dbReference type="InterPro" id="IPR003731">
    <property type="entry name" value="Di-Nase_FeMo-co_biosynth"/>
</dbReference>
<dbReference type="Gene3D" id="3.30.420.130">
    <property type="entry name" value="Dinitrogenase iron-molybdenum cofactor biosynthesis domain"/>
    <property type="match status" value="1"/>
</dbReference>
<dbReference type="InParanoid" id="D4H808"/>
<protein>
    <submittedName>
        <fullName evidence="2">Dinitrogenase iron-molybdenum cofactor biosynthesis protein</fullName>
    </submittedName>
</protein>
<dbReference type="HOGENOM" id="CLU_104194_0_0_0"/>
<dbReference type="InterPro" id="IPR036105">
    <property type="entry name" value="DiNase_FeMo-co_biosyn_sf"/>
</dbReference>
<proteinExistence type="predicted"/>
<sequence>MRLAFSITGQDLDSDIDPRFGRAKRILIYDTQNEKSVVMDNDDNVNAAQGAGISLAQKLCEKEVNAVITGNCGPKALDALTKAGIEVFSTKIQKASLALTAHTNGLLERVGEA</sequence>
<evidence type="ECO:0000313" key="2">
    <source>
        <dbReference type="EMBL" id="ADD68157.1"/>
    </source>
</evidence>
<dbReference type="SUPFAM" id="SSF53146">
    <property type="entry name" value="Nitrogenase accessory factor-like"/>
    <property type="match status" value="1"/>
</dbReference>